<protein>
    <submittedName>
        <fullName evidence="1">Uncharacterized protein</fullName>
    </submittedName>
</protein>
<dbReference type="RefSeq" id="WP_207142205.1">
    <property type="nucleotide sequence ID" value="NZ_JAEKJZ010000004.1"/>
</dbReference>
<sequence>MKRYWIAYQDMPVWSPMAFWVHLPTRRNQIWVYADAYDPPLTRPVGGRGFPAFLVEIDGFTFYFASLAELRELIRVFEMKLMPSVRHLCRERGSSKGPNSHWLSRLPARVKPWRYRQKALPFLRQALDGFERQLASDRK</sequence>
<evidence type="ECO:0000313" key="1">
    <source>
        <dbReference type="EMBL" id="MBN9672355.1"/>
    </source>
</evidence>
<comment type="caution">
    <text evidence="1">The sequence shown here is derived from an EMBL/GenBank/DDBJ whole genome shotgun (WGS) entry which is preliminary data.</text>
</comment>
<evidence type="ECO:0000313" key="2">
    <source>
        <dbReference type="Proteomes" id="UP000664096"/>
    </source>
</evidence>
<dbReference type="EMBL" id="JAEKJZ010000004">
    <property type="protein sequence ID" value="MBN9672355.1"/>
    <property type="molecule type" value="Genomic_DNA"/>
</dbReference>
<organism evidence="1 2">
    <name type="scientific">Roseibium aggregatum</name>
    <dbReference type="NCBI Taxonomy" id="187304"/>
    <lineage>
        <taxon>Bacteria</taxon>
        <taxon>Pseudomonadati</taxon>
        <taxon>Pseudomonadota</taxon>
        <taxon>Alphaproteobacteria</taxon>
        <taxon>Hyphomicrobiales</taxon>
        <taxon>Stappiaceae</taxon>
        <taxon>Roseibium</taxon>
    </lineage>
</organism>
<name>A0A939EIJ2_9HYPH</name>
<gene>
    <name evidence="1" type="ORF">JF539_18520</name>
</gene>
<accession>A0A939EIJ2</accession>
<dbReference type="AlphaFoldDB" id="A0A939EIJ2"/>
<dbReference type="Proteomes" id="UP000664096">
    <property type="component" value="Unassembled WGS sequence"/>
</dbReference>
<proteinExistence type="predicted"/>
<reference evidence="1" key="1">
    <citation type="submission" date="2020-12" db="EMBL/GenBank/DDBJ databases">
        <title>Oil enriched cultivation method for isolating marine PHA-producing bacteria.</title>
        <authorList>
            <person name="Zheng W."/>
            <person name="Yu S."/>
            <person name="Huang Y."/>
        </authorList>
    </citation>
    <scope>NUCLEOTIDE SEQUENCE</scope>
    <source>
        <strain evidence="1">SY-2-12</strain>
    </source>
</reference>